<reference evidence="1 2" key="1">
    <citation type="submission" date="2019-09" db="EMBL/GenBank/DDBJ databases">
        <title>Draft genome sequences of 48 bacterial type strains from the CCUG.</title>
        <authorList>
            <person name="Tunovic T."/>
            <person name="Pineiro-Iglesias B."/>
            <person name="Unosson C."/>
            <person name="Inganas E."/>
            <person name="Ohlen M."/>
            <person name="Cardew S."/>
            <person name="Jensie-Markopoulos S."/>
            <person name="Salva-Serra F."/>
            <person name="Jaen-Luchoro D."/>
            <person name="Karlsson R."/>
            <person name="Svensson-Stadler L."/>
            <person name="Chun J."/>
            <person name="Moore E."/>
        </authorList>
    </citation>
    <scope>NUCLEOTIDE SEQUENCE [LARGE SCALE GENOMIC DNA]</scope>
    <source>
        <strain evidence="1 2">CCUG 30977</strain>
    </source>
</reference>
<dbReference type="InterPro" id="IPR024507">
    <property type="entry name" value="AtzH-like"/>
</dbReference>
<dbReference type="Proteomes" id="UP000430120">
    <property type="component" value="Unassembled WGS sequence"/>
</dbReference>
<comment type="caution">
    <text evidence="1">The sequence shown here is derived from an EMBL/GenBank/DDBJ whole genome shotgun (WGS) entry which is preliminary data.</text>
</comment>
<gene>
    <name evidence="1" type="primary">hpxZ</name>
    <name evidence="1" type="ORF">F7Q92_06260</name>
</gene>
<accession>A0A643FF26</accession>
<organism evidence="1 2">
    <name type="scientific">Ideonella dechloratans</name>
    <dbReference type="NCBI Taxonomy" id="36863"/>
    <lineage>
        <taxon>Bacteria</taxon>
        <taxon>Pseudomonadati</taxon>
        <taxon>Pseudomonadota</taxon>
        <taxon>Betaproteobacteria</taxon>
        <taxon>Burkholderiales</taxon>
        <taxon>Sphaerotilaceae</taxon>
        <taxon>Ideonella</taxon>
    </lineage>
</organism>
<sequence length="133" mass="15157">MTLPTEQIDLPEVLREVEAAFHAYEAALMGNDVEALNAFFWADPRTTRYGIADRQWGHAELVAYRQATPAPSFTRRLEHLRIHAFGPDHAVAQVEFVRSDTALRGFQTQTWVRLSEGWRIVSAHVSMIPWPAD</sequence>
<evidence type="ECO:0000313" key="1">
    <source>
        <dbReference type="EMBL" id="KAB0583865.1"/>
    </source>
</evidence>
<dbReference type="RefSeq" id="WP_151123329.1">
    <property type="nucleotide sequence ID" value="NZ_CP088082.1"/>
</dbReference>
<proteinExistence type="predicted"/>
<evidence type="ECO:0000313" key="2">
    <source>
        <dbReference type="Proteomes" id="UP000430120"/>
    </source>
</evidence>
<name>A0A643FF26_IDEDE</name>
<dbReference type="EMBL" id="VZPB01000010">
    <property type="protein sequence ID" value="KAB0583865.1"/>
    <property type="molecule type" value="Genomic_DNA"/>
</dbReference>
<dbReference type="Gene3D" id="3.10.450.50">
    <property type="match status" value="1"/>
</dbReference>
<dbReference type="AlphaFoldDB" id="A0A643FF26"/>
<dbReference type="CDD" id="cd00531">
    <property type="entry name" value="NTF2_like"/>
    <property type="match status" value="1"/>
</dbReference>
<dbReference type="OrthoDB" id="9791198at2"/>
<dbReference type="InterPro" id="IPR032710">
    <property type="entry name" value="NTF2-like_dom_sf"/>
</dbReference>
<keyword evidence="2" id="KW-1185">Reference proteome</keyword>
<dbReference type="NCBIfam" id="NF033625">
    <property type="entry name" value="HpxZ"/>
    <property type="match status" value="1"/>
</dbReference>
<protein>
    <submittedName>
        <fullName evidence="1">Oxalurate catabolism protein HpxZ</fullName>
    </submittedName>
</protein>
<dbReference type="SUPFAM" id="SSF54427">
    <property type="entry name" value="NTF2-like"/>
    <property type="match status" value="1"/>
</dbReference>
<dbReference type="Pfam" id="PF11533">
    <property type="entry name" value="AtzH-like"/>
    <property type="match status" value="1"/>
</dbReference>